<protein>
    <submittedName>
        <fullName evidence="1">Uncharacterized protein</fullName>
    </submittedName>
</protein>
<comment type="caution">
    <text evidence="1">The sequence shown here is derived from an EMBL/GenBank/DDBJ whole genome shotgun (WGS) entry which is preliminary data.</text>
</comment>
<proteinExistence type="predicted"/>
<dbReference type="AlphaFoldDB" id="A0AA42PWI1"/>
<dbReference type="RefSeq" id="WP_280030579.1">
    <property type="nucleotide sequence ID" value="NZ_JAOCAP010000047.1"/>
</dbReference>
<sequence length="195" mass="22714">MKVSNTMSRKKTVVRKIKHNNNLHVLTNNAFLYHGVRSLLVTNLHSPLYFIDWLYFCCAFELRDFLIHLKNKNGKKYTFIILNDPFINSRMHSPCQWILPAKTQTRDLNLLLLKKINCKQNIDDILTFYNEVTTKALQNPMDLLIIRNLAMGLKTNDVSNRLGVPLKTIYSKLNRLCNIYSKKSIPQLISSLYGI</sequence>
<reference evidence="1" key="1">
    <citation type="submission" date="2022-09" db="EMBL/GenBank/DDBJ databases">
        <title>Intensive care unit water sources are persistently colonized with multi-drug resistant bacteria and are the site of extensive horizontal gene transfer of antibiotic resistance genes.</title>
        <authorList>
            <person name="Diorio-Toth L."/>
        </authorList>
    </citation>
    <scope>NUCLEOTIDE SEQUENCE</scope>
    <source>
        <strain evidence="1">GD03936</strain>
    </source>
</reference>
<dbReference type="Proteomes" id="UP001158416">
    <property type="component" value="Unassembled WGS sequence"/>
</dbReference>
<name>A0AA42PWI1_9ENTR</name>
<gene>
    <name evidence="1" type="ORF">N5C39_24950</name>
</gene>
<evidence type="ECO:0000313" key="2">
    <source>
        <dbReference type="Proteomes" id="UP001158416"/>
    </source>
</evidence>
<organism evidence="1 2">
    <name type="scientific">Enterobacter bugandensis</name>
    <dbReference type="NCBI Taxonomy" id="881260"/>
    <lineage>
        <taxon>Bacteria</taxon>
        <taxon>Pseudomonadati</taxon>
        <taxon>Pseudomonadota</taxon>
        <taxon>Gammaproteobacteria</taxon>
        <taxon>Enterobacterales</taxon>
        <taxon>Enterobacteriaceae</taxon>
        <taxon>Enterobacter</taxon>
    </lineage>
</organism>
<evidence type="ECO:0000313" key="1">
    <source>
        <dbReference type="EMBL" id="MDH1321596.1"/>
    </source>
</evidence>
<dbReference type="EMBL" id="JAOCAP010000047">
    <property type="protein sequence ID" value="MDH1321596.1"/>
    <property type="molecule type" value="Genomic_DNA"/>
</dbReference>
<accession>A0AA42PWI1</accession>